<organism evidence="4 5">
    <name type="scientific">Zooshikella harenae</name>
    <dbReference type="NCBI Taxonomy" id="2827238"/>
    <lineage>
        <taxon>Bacteria</taxon>
        <taxon>Pseudomonadati</taxon>
        <taxon>Pseudomonadota</taxon>
        <taxon>Gammaproteobacteria</taxon>
        <taxon>Oceanospirillales</taxon>
        <taxon>Zooshikellaceae</taxon>
        <taxon>Zooshikella</taxon>
    </lineage>
</organism>
<feature type="domain" description="NAD-dependent epimerase/dehydratase" evidence="3">
    <location>
        <begin position="3"/>
        <end position="210"/>
    </location>
</feature>
<dbReference type="InterPro" id="IPR036291">
    <property type="entry name" value="NAD(P)-bd_dom_sf"/>
</dbReference>
<evidence type="ECO:0000256" key="2">
    <source>
        <dbReference type="ARBA" id="ARBA00007637"/>
    </source>
</evidence>
<protein>
    <submittedName>
        <fullName evidence="4">NAD-dependent epimerase/dehydratase family protein</fullName>
    </submittedName>
</protein>
<comment type="caution">
    <text evidence="4">The sequence shown here is derived from an EMBL/GenBank/DDBJ whole genome shotgun (WGS) entry which is preliminary data.</text>
</comment>
<sequence>MKILLTGASGFLGSALALHFLDAGHQVSLLLRPNSVLNRLQGRDSEFILGHCLSNDEIDAFVRHVEPDIVIHSACSYGRQGETLLQICDTNLRLGLVLLEALTKLDQQITFINTGTVLESKVSPYALAKHQFVEWGKLFATQPQKNLRFVNVLLQHMYGPGDAPSKFTTYVLNTCYRNEPVLELTAGEQKRDFIYIDDVVSAYSIIVNQRHRFELVFDIEVGSGVAPTIREFVETTHQLTESRTKLFFGALPYRKNEAMHCQADTTQLKALGWKPRFDLKTGLRKTIELEFIK</sequence>
<dbReference type="InterPro" id="IPR001509">
    <property type="entry name" value="Epimerase_deHydtase"/>
</dbReference>
<dbReference type="Gene3D" id="3.40.50.720">
    <property type="entry name" value="NAD(P)-binding Rossmann-like Domain"/>
    <property type="match status" value="1"/>
</dbReference>
<reference evidence="4 5" key="1">
    <citation type="submission" date="2021-04" db="EMBL/GenBank/DDBJ databases">
        <authorList>
            <person name="Pira H."/>
            <person name="Risdian C."/>
            <person name="Wink J."/>
        </authorList>
    </citation>
    <scope>NUCLEOTIDE SEQUENCE [LARGE SCALE GENOMIC DNA]</scope>
    <source>
        <strain evidence="4 5">WH53</strain>
    </source>
</reference>
<dbReference type="Proteomes" id="UP000690515">
    <property type="component" value="Unassembled WGS sequence"/>
</dbReference>
<dbReference type="RefSeq" id="WP_215818529.1">
    <property type="nucleotide sequence ID" value="NZ_JAGSOY010000006.1"/>
</dbReference>
<dbReference type="Pfam" id="PF01370">
    <property type="entry name" value="Epimerase"/>
    <property type="match status" value="1"/>
</dbReference>
<comment type="pathway">
    <text evidence="1">Bacterial outer membrane biogenesis; LPS O-antigen biosynthesis.</text>
</comment>
<dbReference type="SUPFAM" id="SSF51735">
    <property type="entry name" value="NAD(P)-binding Rossmann-fold domains"/>
    <property type="match status" value="1"/>
</dbReference>
<evidence type="ECO:0000256" key="1">
    <source>
        <dbReference type="ARBA" id="ARBA00005125"/>
    </source>
</evidence>
<keyword evidence="5" id="KW-1185">Reference proteome</keyword>
<name>A0ABS5Z8K4_9GAMM</name>
<proteinExistence type="inferred from homology"/>
<evidence type="ECO:0000259" key="3">
    <source>
        <dbReference type="Pfam" id="PF01370"/>
    </source>
</evidence>
<gene>
    <name evidence="4" type="ORF">KCG35_04825</name>
</gene>
<evidence type="ECO:0000313" key="5">
    <source>
        <dbReference type="Proteomes" id="UP000690515"/>
    </source>
</evidence>
<dbReference type="EMBL" id="JAGSOY010000006">
    <property type="protein sequence ID" value="MBU2710372.1"/>
    <property type="molecule type" value="Genomic_DNA"/>
</dbReference>
<evidence type="ECO:0000313" key="4">
    <source>
        <dbReference type="EMBL" id="MBU2710372.1"/>
    </source>
</evidence>
<accession>A0ABS5Z8K4</accession>
<comment type="similarity">
    <text evidence="2">Belongs to the NAD(P)-dependent epimerase/dehydratase family.</text>
</comment>
<dbReference type="PANTHER" id="PTHR43000">
    <property type="entry name" value="DTDP-D-GLUCOSE 4,6-DEHYDRATASE-RELATED"/>
    <property type="match status" value="1"/>
</dbReference>